<dbReference type="OrthoDB" id="19394at2759"/>
<dbReference type="Proteomes" id="UP000431533">
    <property type="component" value="Unassembled WGS sequence"/>
</dbReference>
<feature type="compositionally biased region" description="Basic and acidic residues" evidence="1">
    <location>
        <begin position="182"/>
        <end position="193"/>
    </location>
</feature>
<evidence type="ECO:0000259" key="2">
    <source>
        <dbReference type="Pfam" id="PF14613"/>
    </source>
</evidence>
<dbReference type="Pfam" id="PF14613">
    <property type="entry name" value="HAM1_C"/>
    <property type="match status" value="1"/>
</dbReference>
<protein>
    <recommendedName>
        <fullName evidence="6">Bactericidal permeability-increasing protein</fullName>
    </recommendedName>
</protein>
<name>A0A8H8R936_9HELO</name>
<dbReference type="Pfam" id="PF19343">
    <property type="entry name" value="HAM1_N"/>
    <property type="match status" value="1"/>
</dbReference>
<evidence type="ECO:0000256" key="1">
    <source>
        <dbReference type="SAM" id="MobiDB-lite"/>
    </source>
</evidence>
<feature type="compositionally biased region" description="Low complexity" evidence="1">
    <location>
        <begin position="851"/>
        <end position="868"/>
    </location>
</feature>
<keyword evidence="5" id="KW-1185">Reference proteome</keyword>
<evidence type="ECO:0008006" key="6">
    <source>
        <dbReference type="Google" id="ProtNLM"/>
    </source>
</evidence>
<dbReference type="GeneID" id="41982006"/>
<dbReference type="InterPro" id="IPR027842">
    <property type="entry name" value="HAM1-like_C"/>
</dbReference>
<evidence type="ECO:0000313" key="5">
    <source>
        <dbReference type="Proteomes" id="UP000431533"/>
    </source>
</evidence>
<feature type="compositionally biased region" description="Polar residues" evidence="1">
    <location>
        <begin position="194"/>
        <end position="204"/>
    </location>
</feature>
<dbReference type="InterPro" id="IPR045967">
    <property type="entry name" value="HAM1-like_N"/>
</dbReference>
<dbReference type="Gene3D" id="3.15.10.10">
    <property type="entry name" value="Bactericidal permeability-increasing protein, domain 1"/>
    <property type="match status" value="1"/>
</dbReference>
<evidence type="ECO:0000313" key="4">
    <source>
        <dbReference type="EMBL" id="TVY29842.1"/>
    </source>
</evidence>
<feature type="compositionally biased region" description="Polar residues" evidence="1">
    <location>
        <begin position="925"/>
        <end position="936"/>
    </location>
</feature>
<feature type="region of interest" description="Disordered" evidence="1">
    <location>
        <begin position="216"/>
        <end position="303"/>
    </location>
</feature>
<dbReference type="PANTHER" id="PTHR31138">
    <property type="entry name" value="CHROMOSOME 19, WHOLE GENOME SHOTGUN SEQUENCE"/>
    <property type="match status" value="1"/>
</dbReference>
<dbReference type="RefSeq" id="XP_031008629.1">
    <property type="nucleotide sequence ID" value="XM_031146787.1"/>
</dbReference>
<accession>A0A8H8R936</accession>
<feature type="region of interest" description="Disordered" evidence="1">
    <location>
        <begin position="814"/>
        <end position="868"/>
    </location>
</feature>
<sequence length="936" mass="102565">MSTQVNRPTDLKQKDADVNRKLQFYGIASAFQAGKVPSNEQIDIALNSFLASKALSHPSPALSTEGKALVADVRDVVSQAKYLLLTKNEGNLLQDFIWQSQKVDGSNSRLPGAPVGAEQAKQHGNEALEGLRTLGTLIITNGQFRKLLNDATILIRDIAGDAAQKAANSVNPSEDQLSQIDKPADDNVWHDKPNISTGGLKNQIKSAVPVGKKDFRQDAAGDASQSAHPDGSRDPADVASTAGEQSSYDAKSGAQAGAFSGASTLKDRANQNISDEDKQKVKDKSAEQKERTRNYLSSKMPQERREQTIWRLKKLVVEIQGHPDYQQAINTLLNLAEQYAGHANTIGAHSTGTVKDAHTDDSLQRAEADLKVFPQFVHASKPMLTSCKTLIERFANGTSTNDLFEAINNIYRDADKDPELKNWFKSVDKYIRKVLKQQGYIMEDSATEEWNALYDRGNFLLRDRYRNHTDRIVDETKFLADQFERDTQNKKFGESVQKLFTDLGNDENGKPTFKPHLIKDLTEVILPAAFESIQYVPIPRMEFSDPQFDAVIENLVIESDNLMPNIFEFATDNYFRYGRKKIANKNHNAITLSVSGIQMDLRDVAYYIKRKQGSPKLTDQGVADIFLGGSGFSFKIKASTAEKSDKQNFFKIDKVDVDVKNFNIKLKQSKYKLIFGLFKSVMLKFMRPALQKVLEKVIKDKAHELDSILYKVKIEADRALEQAKNNPEEAQNIYQRYVNAAQKQFMQGKQKADEVASNTKVNVAMTQHDSIFPNIKLPGGISSKATEWKEMGLKGSTWESPVFKLGSGSISNDIPHAPQVHRKDHAVTEGGVRGPQNVGNTSGITTGGSSGPASGTTGISSGTTSDTTGISSAYSSGTAGTSNGNGHAFSNQVDQAFGAERTPTALHGNGTNGSSNGKNVTGTTLGANNPVITGSV</sequence>
<organism evidence="4 5">
    <name type="scientific">Lachnellula hyalina</name>
    <dbReference type="NCBI Taxonomy" id="1316788"/>
    <lineage>
        <taxon>Eukaryota</taxon>
        <taxon>Fungi</taxon>
        <taxon>Dikarya</taxon>
        <taxon>Ascomycota</taxon>
        <taxon>Pezizomycotina</taxon>
        <taxon>Leotiomycetes</taxon>
        <taxon>Helotiales</taxon>
        <taxon>Lachnaceae</taxon>
        <taxon>Lachnellula</taxon>
    </lineage>
</organism>
<dbReference type="EMBL" id="QGMH01000013">
    <property type="protein sequence ID" value="TVY29842.1"/>
    <property type="molecule type" value="Genomic_DNA"/>
</dbReference>
<feature type="domain" description="HAM1-like N-terminal" evidence="3">
    <location>
        <begin position="2"/>
        <end position="645"/>
    </location>
</feature>
<feature type="region of interest" description="Disordered" evidence="1">
    <location>
        <begin position="902"/>
        <end position="936"/>
    </location>
</feature>
<comment type="caution">
    <text evidence="4">The sequence shown here is derived from an EMBL/GenBank/DDBJ whole genome shotgun (WGS) entry which is preliminary data.</text>
</comment>
<dbReference type="AlphaFoldDB" id="A0A8H8R936"/>
<proteinExistence type="predicted"/>
<dbReference type="PANTHER" id="PTHR31138:SF1">
    <property type="entry name" value="PDZ DOMAIN-CONTAINING PROTEIN"/>
    <property type="match status" value="1"/>
</dbReference>
<reference evidence="4 5" key="1">
    <citation type="submission" date="2018-05" db="EMBL/GenBank/DDBJ databases">
        <title>Genome sequencing and assembly of the regulated plant pathogen Lachnellula willkommii and related sister species for the development of diagnostic species identification markers.</title>
        <authorList>
            <person name="Giroux E."/>
            <person name="Bilodeau G."/>
        </authorList>
    </citation>
    <scope>NUCLEOTIDE SEQUENCE [LARGE SCALE GENOMIC DNA]</scope>
    <source>
        <strain evidence="4 5">CBS 185.66</strain>
    </source>
</reference>
<feature type="compositionally biased region" description="Polar residues" evidence="1">
    <location>
        <begin position="166"/>
        <end position="179"/>
    </location>
</feature>
<feature type="compositionally biased region" description="Low complexity" evidence="1">
    <location>
        <begin position="250"/>
        <end position="263"/>
    </location>
</feature>
<feature type="compositionally biased region" description="Low complexity" evidence="1">
    <location>
        <begin position="908"/>
        <end position="924"/>
    </location>
</feature>
<feature type="domain" description="HAM1-like C-terminal" evidence="2">
    <location>
        <begin position="657"/>
        <end position="815"/>
    </location>
</feature>
<evidence type="ECO:0000259" key="3">
    <source>
        <dbReference type="Pfam" id="PF19343"/>
    </source>
</evidence>
<feature type="compositionally biased region" description="Basic and acidic residues" evidence="1">
    <location>
        <begin position="265"/>
        <end position="293"/>
    </location>
</feature>
<gene>
    <name evidence="4" type="ORF">LHYA1_G001808</name>
</gene>
<feature type="region of interest" description="Disordered" evidence="1">
    <location>
        <begin position="166"/>
        <end position="204"/>
    </location>
</feature>